<feature type="repeat" description="ANK" evidence="3">
    <location>
        <begin position="226"/>
        <end position="254"/>
    </location>
</feature>
<organism evidence="6 10">
    <name type="scientific">Priapulus caudatus</name>
    <name type="common">Priapulid worm</name>
    <dbReference type="NCBI Taxonomy" id="37621"/>
    <lineage>
        <taxon>Eukaryota</taxon>
        <taxon>Metazoa</taxon>
        <taxon>Ecdysozoa</taxon>
        <taxon>Scalidophora</taxon>
        <taxon>Priapulida</taxon>
        <taxon>Priapulimorpha</taxon>
        <taxon>Priapulimorphida</taxon>
        <taxon>Priapulidae</taxon>
        <taxon>Priapulus</taxon>
    </lineage>
</organism>
<sequence>MRTIQKPQACSQHHRPTLGDPLHASPRGRASDHSPLVSPPCPASGRAIPASPRHHGPTVEDLHQAVRLHDIARVEKIASALTDVSSSLRATTALSLAVYQGHLDTVELLLRHGADVDKLSRDAMERLETPLFSACRLGHTGIARVLIQRGADLNKTDFYAHTPVWINTRDKRAEIIQMLVERGARLNISPAWNQCPLYLAAKFSGRLAIATLLVYHGVRLDVADRSGHSALYWALHNCDRDLARLLVSAGARLNPSWVLSDELPYELQRDETFSDWLTEEATTAPPLLRQCRAVVRDRFRCLADYSSIVGRIEQLPLPKRLLDYVKLKS</sequence>
<name>A0ABM1E7I0_PRICU</name>
<dbReference type="SUPFAM" id="SSF48403">
    <property type="entry name" value="Ankyrin repeat"/>
    <property type="match status" value="1"/>
</dbReference>
<evidence type="ECO:0000313" key="14">
    <source>
        <dbReference type="RefSeq" id="XP_014668156.1"/>
    </source>
</evidence>
<evidence type="ECO:0000313" key="12">
    <source>
        <dbReference type="RefSeq" id="XP_014668154.1"/>
    </source>
</evidence>
<feature type="compositionally biased region" description="Polar residues" evidence="4">
    <location>
        <begin position="1"/>
        <end position="11"/>
    </location>
</feature>
<evidence type="ECO:0000313" key="6">
    <source>
        <dbReference type="Proteomes" id="UP000695022"/>
    </source>
</evidence>
<dbReference type="PROSITE" id="PS50225">
    <property type="entry name" value="SOCS"/>
    <property type="match status" value="1"/>
</dbReference>
<dbReference type="GeneID" id="106809549"/>
<dbReference type="InterPro" id="IPR001496">
    <property type="entry name" value="SOCS_box"/>
</dbReference>
<dbReference type="RefSeq" id="XP_014668155.1">
    <property type="nucleotide sequence ID" value="XM_014812669.1"/>
</dbReference>
<dbReference type="PANTHER" id="PTHR24198">
    <property type="entry name" value="ANKYRIN REPEAT AND PROTEIN KINASE DOMAIN-CONTAINING PROTEIN"/>
    <property type="match status" value="1"/>
</dbReference>
<dbReference type="PANTHER" id="PTHR24198:SF165">
    <property type="entry name" value="ANKYRIN REPEAT-CONTAINING PROTEIN-RELATED"/>
    <property type="match status" value="1"/>
</dbReference>
<dbReference type="Pfam" id="PF12796">
    <property type="entry name" value="Ank_2"/>
    <property type="match status" value="2"/>
</dbReference>
<evidence type="ECO:0000259" key="5">
    <source>
        <dbReference type="PROSITE" id="PS50225"/>
    </source>
</evidence>
<keyword evidence="1" id="KW-0677">Repeat</keyword>
<feature type="repeat" description="ANK" evidence="3">
    <location>
        <begin position="89"/>
        <end position="121"/>
    </location>
</feature>
<dbReference type="Proteomes" id="UP000695022">
    <property type="component" value="Unplaced"/>
</dbReference>
<dbReference type="RefSeq" id="XP_014668152.1">
    <property type="nucleotide sequence ID" value="XM_014812666.1"/>
</dbReference>
<protein>
    <submittedName>
        <fullName evidence="7 8">Ankyrin repeat and SOCS box protein 12-like</fullName>
    </submittedName>
</protein>
<accession>A0ABM1E7I0</accession>
<dbReference type="RefSeq" id="XP_014668149.1">
    <property type="nucleotide sequence ID" value="XM_014812663.1"/>
</dbReference>
<evidence type="ECO:0000313" key="15">
    <source>
        <dbReference type="RefSeq" id="XP_014668157.1"/>
    </source>
</evidence>
<evidence type="ECO:0000256" key="1">
    <source>
        <dbReference type="ARBA" id="ARBA00022737"/>
    </source>
</evidence>
<dbReference type="RefSeq" id="XP_014668156.1">
    <property type="nucleotide sequence ID" value="XM_014812670.1"/>
</dbReference>
<proteinExistence type="predicted"/>
<evidence type="ECO:0000256" key="4">
    <source>
        <dbReference type="SAM" id="MobiDB-lite"/>
    </source>
</evidence>
<feature type="region of interest" description="Disordered" evidence="4">
    <location>
        <begin position="1"/>
        <end position="57"/>
    </location>
</feature>
<dbReference type="RefSeq" id="XP_014668154.1">
    <property type="nucleotide sequence ID" value="XM_014812668.1"/>
</dbReference>
<dbReference type="RefSeq" id="XP_014668150.1">
    <property type="nucleotide sequence ID" value="XM_014812664.1"/>
</dbReference>
<dbReference type="InterPro" id="IPR002110">
    <property type="entry name" value="Ankyrin_rpt"/>
</dbReference>
<feature type="domain" description="SOCS box" evidence="5">
    <location>
        <begin position="277"/>
        <end position="329"/>
    </location>
</feature>
<dbReference type="RefSeq" id="XP_014668157.1">
    <property type="nucleotide sequence ID" value="XM_014812671.1"/>
</dbReference>
<reference evidence="7 8" key="1">
    <citation type="submission" date="2025-05" db="UniProtKB">
        <authorList>
            <consortium name="RefSeq"/>
        </authorList>
    </citation>
    <scope>IDENTIFICATION</scope>
</reference>
<evidence type="ECO:0000313" key="11">
    <source>
        <dbReference type="RefSeq" id="XP_014668152.1"/>
    </source>
</evidence>
<keyword evidence="6" id="KW-1185">Reference proteome</keyword>
<dbReference type="PROSITE" id="PS50088">
    <property type="entry name" value="ANK_REPEAT"/>
    <property type="match status" value="3"/>
</dbReference>
<gene>
    <name evidence="7 8 9 10 11 12 13 14 15" type="primary">LOC106809549</name>
</gene>
<dbReference type="Pfam" id="PF07525">
    <property type="entry name" value="SOCS_box"/>
    <property type="match status" value="1"/>
</dbReference>
<dbReference type="SMART" id="SM00969">
    <property type="entry name" value="SOCS_box"/>
    <property type="match status" value="1"/>
</dbReference>
<dbReference type="InterPro" id="IPR036770">
    <property type="entry name" value="Ankyrin_rpt-contain_sf"/>
</dbReference>
<feature type="repeat" description="ANK" evidence="3">
    <location>
        <begin position="126"/>
        <end position="158"/>
    </location>
</feature>
<evidence type="ECO:0000313" key="8">
    <source>
        <dbReference type="RefSeq" id="XP_014668149.1"/>
    </source>
</evidence>
<evidence type="ECO:0000313" key="7">
    <source>
        <dbReference type="RefSeq" id="XP_014668148.1"/>
    </source>
</evidence>
<dbReference type="PROSITE" id="PS50297">
    <property type="entry name" value="ANK_REP_REGION"/>
    <property type="match status" value="3"/>
</dbReference>
<evidence type="ECO:0000313" key="9">
    <source>
        <dbReference type="RefSeq" id="XP_014668150.1"/>
    </source>
</evidence>
<dbReference type="RefSeq" id="XP_014668148.1">
    <property type="nucleotide sequence ID" value="XM_014812662.1"/>
</dbReference>
<evidence type="ECO:0000313" key="10">
    <source>
        <dbReference type="RefSeq" id="XP_014668151.1"/>
    </source>
</evidence>
<evidence type="ECO:0000256" key="2">
    <source>
        <dbReference type="ARBA" id="ARBA00023043"/>
    </source>
</evidence>
<dbReference type="Gene3D" id="1.25.40.20">
    <property type="entry name" value="Ankyrin repeat-containing domain"/>
    <property type="match status" value="1"/>
</dbReference>
<evidence type="ECO:0000256" key="3">
    <source>
        <dbReference type="PROSITE-ProRule" id="PRU00023"/>
    </source>
</evidence>
<dbReference type="SMART" id="SM00248">
    <property type="entry name" value="ANK"/>
    <property type="match status" value="5"/>
</dbReference>
<keyword evidence="2 3" id="KW-0040">ANK repeat</keyword>
<dbReference type="RefSeq" id="XP_014668151.1">
    <property type="nucleotide sequence ID" value="XM_014812665.1"/>
</dbReference>
<evidence type="ECO:0000313" key="13">
    <source>
        <dbReference type="RefSeq" id="XP_014668155.1"/>
    </source>
</evidence>